<dbReference type="EMBL" id="BAAAZG010000025">
    <property type="protein sequence ID" value="GAA4078721.1"/>
    <property type="molecule type" value="Genomic_DNA"/>
</dbReference>
<gene>
    <name evidence="2" type="ORF">GCM10022214_41120</name>
</gene>
<comment type="caution">
    <text evidence="2">The sequence shown here is derived from an EMBL/GenBank/DDBJ whole genome shotgun (WGS) entry which is preliminary data.</text>
</comment>
<protein>
    <submittedName>
        <fullName evidence="2">Phage holin family protein</fullName>
    </submittedName>
</protein>
<keyword evidence="1" id="KW-1133">Transmembrane helix</keyword>
<proteinExistence type="predicted"/>
<feature type="transmembrane region" description="Helical" evidence="1">
    <location>
        <begin position="65"/>
        <end position="88"/>
    </location>
</feature>
<accession>A0ABP7W1Z7</accession>
<evidence type="ECO:0000256" key="1">
    <source>
        <dbReference type="SAM" id="Phobius"/>
    </source>
</evidence>
<keyword evidence="1" id="KW-0812">Transmembrane</keyword>
<dbReference type="RefSeq" id="WP_344949667.1">
    <property type="nucleotide sequence ID" value="NZ_BAAAZG010000025.1"/>
</dbReference>
<evidence type="ECO:0000313" key="2">
    <source>
        <dbReference type="EMBL" id="GAA4078721.1"/>
    </source>
</evidence>
<dbReference type="Proteomes" id="UP001500683">
    <property type="component" value="Unassembled WGS sequence"/>
</dbReference>
<evidence type="ECO:0000313" key="3">
    <source>
        <dbReference type="Proteomes" id="UP001500683"/>
    </source>
</evidence>
<keyword evidence="1" id="KW-0472">Membrane</keyword>
<keyword evidence="3" id="KW-1185">Reference proteome</keyword>
<name>A0ABP7W1Z7_9ACTN</name>
<reference evidence="3" key="1">
    <citation type="journal article" date="2019" name="Int. J. Syst. Evol. Microbiol.">
        <title>The Global Catalogue of Microorganisms (GCM) 10K type strain sequencing project: providing services to taxonomists for standard genome sequencing and annotation.</title>
        <authorList>
            <consortium name="The Broad Institute Genomics Platform"/>
            <consortium name="The Broad Institute Genome Sequencing Center for Infectious Disease"/>
            <person name="Wu L."/>
            <person name="Ma J."/>
        </authorList>
    </citation>
    <scope>NUCLEOTIDE SEQUENCE [LARGE SCALE GENOMIC DNA]</scope>
    <source>
        <strain evidence="3">JCM 16702</strain>
    </source>
</reference>
<feature type="transmembrane region" description="Helical" evidence="1">
    <location>
        <begin position="94"/>
        <end position="114"/>
    </location>
</feature>
<organism evidence="2 3">
    <name type="scientific">Actinomadura miaoliensis</name>
    <dbReference type="NCBI Taxonomy" id="430685"/>
    <lineage>
        <taxon>Bacteria</taxon>
        <taxon>Bacillati</taxon>
        <taxon>Actinomycetota</taxon>
        <taxon>Actinomycetes</taxon>
        <taxon>Streptosporangiales</taxon>
        <taxon>Thermomonosporaceae</taxon>
        <taxon>Actinomadura</taxon>
    </lineage>
</organism>
<dbReference type="Pfam" id="PF07332">
    <property type="entry name" value="Phage_holin_3_6"/>
    <property type="match status" value="1"/>
</dbReference>
<dbReference type="InterPro" id="IPR009937">
    <property type="entry name" value="Phage_holin_3_6"/>
</dbReference>
<sequence>MSEQLTERRVGDVTGRHVEDLAGASTAELIRHLSEQSARLVREELRLAQLELRHKGGRAAKAARMFGGAGAFALYGGGAMVAAAVLALALVLPAWAAALIIGGVLFVVAGLMALQGRWHLRLATPPVRTADSVRADVHEIQQRTRGRR</sequence>